<evidence type="ECO:0000313" key="2">
    <source>
        <dbReference type="Proteomes" id="UP001218377"/>
    </source>
</evidence>
<organism evidence="1 2">
    <name type="scientific">Caulobacter phage TMCBR2</name>
    <dbReference type="NCBI Taxonomy" id="3025404"/>
    <lineage>
        <taxon>Viruses</taxon>
        <taxon>Duplodnaviria</taxon>
        <taxon>Heunggongvirae</taxon>
        <taxon>Uroviricota</taxon>
        <taxon>Caudoviricetes</taxon>
        <taxon>Caudoviricetes incertae sedis</taxon>
        <taxon>Kronosvirus</taxon>
        <taxon>Kronosvirus pomeria</taxon>
    </lineage>
</organism>
<evidence type="ECO:0000313" key="1">
    <source>
        <dbReference type="EMBL" id="WCS66502.1"/>
    </source>
</evidence>
<dbReference type="Proteomes" id="UP001218377">
    <property type="component" value="Segment"/>
</dbReference>
<name>A0AAE9YCS7_9CAUD</name>
<proteinExistence type="predicted"/>
<reference evidence="1 2" key="1">
    <citation type="submission" date="2023-01" db="EMBL/GenBank/DDBJ databases">
        <title>New species of Caulobacter bacteriophages in the Kronosvirus genus.</title>
        <authorList>
            <person name="Mohammadi T."/>
            <person name="Millwood A."/>
            <person name="Ely B."/>
        </authorList>
    </citation>
    <scope>NUCLEOTIDE SEQUENCE [LARGE SCALE GENOMIC DNA]</scope>
    <source>
        <strain evidence="1 2">TMCBR2</strain>
    </source>
</reference>
<protein>
    <submittedName>
        <fullName evidence="1">Tail protein</fullName>
    </submittedName>
</protein>
<keyword evidence="2" id="KW-1185">Reference proteome</keyword>
<accession>A0AAE9YCS7</accession>
<sequence length="214" mass="23055">MTTPAMDTALVQPVVADFLAVEVLLPFYSLRLIRGASEVRFSDGRLFKGEDDTYGTLGGLQAITEGLGTEAPTTRFVIYPPTRTAAAQLNLPGNQGSEFTLWYGVMDVDTGAVLGTEQLMWGYLNQPRFSGAKKMAVEMDVSSVLDAMFNNEEGQRLNHEFQTKVFPGDMGLEFVVDVERKEPWGSEAASPPIVSAAGAGYATGLAGLNFRGGM</sequence>
<gene>
    <name evidence="1" type="ORF">TMCBR2_gp017</name>
</gene>
<dbReference type="EMBL" id="OQ269668">
    <property type="protein sequence ID" value="WCS66502.1"/>
    <property type="molecule type" value="Genomic_DNA"/>
</dbReference>